<dbReference type="AlphaFoldDB" id="A0A8X6YIL9"/>
<dbReference type="EMBL" id="BMAV01019777">
    <property type="protein sequence ID" value="GFY73028.1"/>
    <property type="molecule type" value="Genomic_DNA"/>
</dbReference>
<name>A0A8X6YIL9_9ARAC</name>
<organism evidence="2 3">
    <name type="scientific">Trichonephila inaurata madagascariensis</name>
    <dbReference type="NCBI Taxonomy" id="2747483"/>
    <lineage>
        <taxon>Eukaryota</taxon>
        <taxon>Metazoa</taxon>
        <taxon>Ecdysozoa</taxon>
        <taxon>Arthropoda</taxon>
        <taxon>Chelicerata</taxon>
        <taxon>Arachnida</taxon>
        <taxon>Araneae</taxon>
        <taxon>Araneomorphae</taxon>
        <taxon>Entelegynae</taxon>
        <taxon>Araneoidea</taxon>
        <taxon>Nephilidae</taxon>
        <taxon>Trichonephila</taxon>
        <taxon>Trichonephila inaurata</taxon>
    </lineage>
</organism>
<comment type="caution">
    <text evidence="2">The sequence shown here is derived from an EMBL/GenBank/DDBJ whole genome shotgun (WGS) entry which is preliminary data.</text>
</comment>
<evidence type="ECO:0000313" key="2">
    <source>
        <dbReference type="EMBL" id="GFY73028.1"/>
    </source>
</evidence>
<reference evidence="2" key="1">
    <citation type="submission" date="2020-08" db="EMBL/GenBank/DDBJ databases">
        <title>Multicomponent nature underlies the extraordinary mechanical properties of spider dragline silk.</title>
        <authorList>
            <person name="Kono N."/>
            <person name="Nakamura H."/>
            <person name="Mori M."/>
            <person name="Yoshida Y."/>
            <person name="Ohtoshi R."/>
            <person name="Malay A.D."/>
            <person name="Moran D.A.P."/>
            <person name="Tomita M."/>
            <person name="Numata K."/>
            <person name="Arakawa K."/>
        </authorList>
    </citation>
    <scope>NUCLEOTIDE SEQUENCE</scope>
</reference>
<gene>
    <name evidence="2" type="ORF">TNIN_12901</name>
</gene>
<feature type="region of interest" description="Disordered" evidence="1">
    <location>
        <begin position="1"/>
        <end position="25"/>
    </location>
</feature>
<evidence type="ECO:0000313" key="3">
    <source>
        <dbReference type="Proteomes" id="UP000886998"/>
    </source>
</evidence>
<dbReference type="Proteomes" id="UP000886998">
    <property type="component" value="Unassembled WGS sequence"/>
</dbReference>
<protein>
    <submittedName>
        <fullName evidence="2">Uncharacterized protein</fullName>
    </submittedName>
</protein>
<evidence type="ECO:0000256" key="1">
    <source>
        <dbReference type="SAM" id="MobiDB-lite"/>
    </source>
</evidence>
<accession>A0A8X6YIL9</accession>
<proteinExistence type="predicted"/>
<keyword evidence="3" id="KW-1185">Reference proteome</keyword>
<feature type="compositionally biased region" description="Low complexity" evidence="1">
    <location>
        <begin position="12"/>
        <end position="22"/>
    </location>
</feature>
<sequence>MGLSGFRGAPNSISLSSSSTLSPHIPWATHWRSSRPLSRERNSLSQASNYALLILPLLTLNREEGVAKILPWVLGIS</sequence>